<protein>
    <submittedName>
        <fullName evidence="1">Uncharacterized protein</fullName>
    </submittedName>
</protein>
<dbReference type="STRING" id="356305.SAMN05421841_3986"/>
<dbReference type="AlphaFoldDB" id="A0A1I0S2Y7"/>
<reference evidence="2" key="1">
    <citation type="submission" date="2016-10" db="EMBL/GenBank/DDBJ databases">
        <authorList>
            <person name="Varghese N."/>
            <person name="Submissions S."/>
        </authorList>
    </citation>
    <scope>NUCLEOTIDE SEQUENCE [LARGE SCALE GENOMIC DNA]</scope>
    <source>
        <strain evidence="2">DSM 17724</strain>
    </source>
</reference>
<dbReference type="Proteomes" id="UP000199469">
    <property type="component" value="Unassembled WGS sequence"/>
</dbReference>
<name>A0A1I0S2Y7_9FLAO</name>
<keyword evidence="2" id="KW-1185">Reference proteome</keyword>
<gene>
    <name evidence="1" type="ORF">SAMN05421841_3986</name>
</gene>
<organism evidence="1 2">
    <name type="scientific">Chryseobacterium wanjuense</name>
    <dbReference type="NCBI Taxonomy" id="356305"/>
    <lineage>
        <taxon>Bacteria</taxon>
        <taxon>Pseudomonadati</taxon>
        <taxon>Bacteroidota</taxon>
        <taxon>Flavobacteriia</taxon>
        <taxon>Flavobacteriales</taxon>
        <taxon>Weeksellaceae</taxon>
        <taxon>Chryseobacterium group</taxon>
        <taxon>Chryseobacterium</taxon>
    </lineage>
</organism>
<evidence type="ECO:0000313" key="2">
    <source>
        <dbReference type="Proteomes" id="UP000199469"/>
    </source>
</evidence>
<accession>A0A1I0S2Y7</accession>
<proteinExistence type="predicted"/>
<sequence>MKTTYFTIFFFVLNGLLQAQIGVEKESVDGSALMDFPTGTAKGIILPQVQNNTLMTDVTAGTLVFDGATAKTKYFDGTNWIELFGESGLAESLLSGAEKNVTKGVIIGAADSAAKGVLVFESEDKALILPKVIDPVNTVKSPTAGMMCYDPVAKLVCFYNGASWSFWGNIN</sequence>
<dbReference type="RefSeq" id="WP_089795785.1">
    <property type="nucleotide sequence ID" value="NZ_FOIU01000004.1"/>
</dbReference>
<dbReference type="EMBL" id="FOIU01000004">
    <property type="protein sequence ID" value="SEW49042.1"/>
    <property type="molecule type" value="Genomic_DNA"/>
</dbReference>
<evidence type="ECO:0000313" key="1">
    <source>
        <dbReference type="EMBL" id="SEW49042.1"/>
    </source>
</evidence>
<dbReference type="OrthoDB" id="705292at2"/>